<gene>
    <name evidence="1" type="ORF">LX64_01438</name>
</gene>
<name>A0A327QYJ1_9BACT</name>
<dbReference type="AlphaFoldDB" id="A0A327QYJ1"/>
<dbReference type="Proteomes" id="UP000249547">
    <property type="component" value="Unassembled WGS sequence"/>
</dbReference>
<keyword evidence="2" id="KW-1185">Reference proteome</keyword>
<dbReference type="EMBL" id="QLLL01000002">
    <property type="protein sequence ID" value="RAJ08784.1"/>
    <property type="molecule type" value="Genomic_DNA"/>
</dbReference>
<comment type="caution">
    <text evidence="1">The sequence shown here is derived from an EMBL/GenBank/DDBJ whole genome shotgun (WGS) entry which is preliminary data.</text>
</comment>
<evidence type="ECO:0000313" key="2">
    <source>
        <dbReference type="Proteomes" id="UP000249547"/>
    </source>
</evidence>
<organism evidence="1 2">
    <name type="scientific">Chitinophaga skermanii</name>
    <dbReference type="NCBI Taxonomy" id="331697"/>
    <lineage>
        <taxon>Bacteria</taxon>
        <taxon>Pseudomonadati</taxon>
        <taxon>Bacteroidota</taxon>
        <taxon>Chitinophagia</taxon>
        <taxon>Chitinophagales</taxon>
        <taxon>Chitinophagaceae</taxon>
        <taxon>Chitinophaga</taxon>
    </lineage>
</organism>
<sequence>MKLIGSLTEQQFRKELIQSQQTIFSYKSPLLLCLKNKYPGFIRRIF</sequence>
<protein>
    <submittedName>
        <fullName evidence="1">Uncharacterized protein</fullName>
    </submittedName>
</protein>
<proteinExistence type="predicted"/>
<accession>A0A327QYJ1</accession>
<reference evidence="1 2" key="1">
    <citation type="submission" date="2018-06" db="EMBL/GenBank/DDBJ databases">
        <title>Genomic Encyclopedia of Archaeal and Bacterial Type Strains, Phase II (KMG-II): from individual species to whole genera.</title>
        <authorList>
            <person name="Goeker M."/>
        </authorList>
    </citation>
    <scope>NUCLEOTIDE SEQUENCE [LARGE SCALE GENOMIC DNA]</scope>
    <source>
        <strain evidence="1 2">DSM 23857</strain>
    </source>
</reference>
<evidence type="ECO:0000313" key="1">
    <source>
        <dbReference type="EMBL" id="RAJ08784.1"/>
    </source>
</evidence>